<organism evidence="1 2">
    <name type="scientific">Roseovarius albus</name>
    <dbReference type="NCBI Taxonomy" id="1247867"/>
    <lineage>
        <taxon>Bacteria</taxon>
        <taxon>Pseudomonadati</taxon>
        <taxon>Pseudomonadota</taxon>
        <taxon>Alphaproteobacteria</taxon>
        <taxon>Rhodobacterales</taxon>
        <taxon>Roseobacteraceae</taxon>
        <taxon>Roseovarius</taxon>
    </lineage>
</organism>
<dbReference type="EMBL" id="FWFX01000001">
    <property type="protein sequence ID" value="SLN11022.1"/>
    <property type="molecule type" value="Genomic_DNA"/>
</dbReference>
<evidence type="ECO:0000313" key="1">
    <source>
        <dbReference type="EMBL" id="SLN11022.1"/>
    </source>
</evidence>
<sequence length="350" mass="39192">MRWLWKWLKRIVLVVALVVVGLALPVGYNELACVRKPVESEYAAILPPDQHRAESRTLLTYPEWHIVHAYDDYAKVIETGDPHEFGYWQAVRGFWSSLCELSYASADHGGFPGETKQMVYVIGVSFTAELLAKAAYEETLGRVTTWLRGEERAPLDNLSALQSADYANFLQQVPWYKWDFRADAAALKENASGASRDTERRLALGLEYKAKAAYAGVIEQAVSAVGADELRLRMIVSGLPDEVLTAMEGVKVVAQHAQGTEIETPRYRELTYILKQMADEGVEFVEIAGNDDIMFTAISAQAEVAGAIHSFARQGYGDHRHLIMVRVGDLASTLREMDQGVLWLEHIHDY</sequence>
<dbReference type="OrthoDB" id="7550695at2"/>
<dbReference type="RefSeq" id="WP_085803625.1">
    <property type="nucleotide sequence ID" value="NZ_FWFX01000001.1"/>
</dbReference>
<keyword evidence="2" id="KW-1185">Reference proteome</keyword>
<evidence type="ECO:0000313" key="2">
    <source>
        <dbReference type="Proteomes" id="UP000193061"/>
    </source>
</evidence>
<gene>
    <name evidence="1" type="ORF">ROA7450_00053</name>
</gene>
<reference evidence="1 2" key="1">
    <citation type="submission" date="2017-03" db="EMBL/GenBank/DDBJ databases">
        <authorList>
            <person name="Afonso C.L."/>
            <person name="Miller P.J."/>
            <person name="Scott M.A."/>
            <person name="Spackman E."/>
            <person name="Goraichik I."/>
            <person name="Dimitrov K.M."/>
            <person name="Suarez D.L."/>
            <person name="Swayne D.E."/>
        </authorList>
    </citation>
    <scope>NUCLEOTIDE SEQUENCE [LARGE SCALE GENOMIC DNA]</scope>
    <source>
        <strain evidence="1 2">CECT 7450</strain>
    </source>
</reference>
<protein>
    <submittedName>
        <fullName evidence="1">Uncharacterized protein</fullName>
    </submittedName>
</protein>
<dbReference type="Proteomes" id="UP000193061">
    <property type="component" value="Unassembled WGS sequence"/>
</dbReference>
<dbReference type="AlphaFoldDB" id="A0A1X6Y765"/>
<accession>A0A1X6Y765</accession>
<name>A0A1X6Y765_9RHOB</name>
<proteinExistence type="predicted"/>